<organism evidence="4 5">
    <name type="scientific">Candidatus Rickettsiella isopodorum</name>
    <dbReference type="NCBI Taxonomy" id="1225476"/>
    <lineage>
        <taxon>Bacteria</taxon>
        <taxon>Pseudomonadati</taxon>
        <taxon>Pseudomonadota</taxon>
        <taxon>Gammaproteobacteria</taxon>
        <taxon>Legionellales</taxon>
        <taxon>Coxiellaceae</taxon>
        <taxon>Rickettsiella</taxon>
    </lineage>
</organism>
<dbReference type="InterPro" id="IPR008792">
    <property type="entry name" value="PQQD"/>
</dbReference>
<dbReference type="GO" id="GO:0048038">
    <property type="term" value="F:quinone binding"/>
    <property type="evidence" value="ECO:0007669"/>
    <property type="project" value="InterPro"/>
</dbReference>
<comment type="pathway">
    <text evidence="1">Cofactor biosynthesis; pyrroloquinoline quinone biosynthesis.</text>
</comment>
<dbReference type="AlphaFoldDB" id="A0A1J8PM72"/>
<dbReference type="Pfam" id="PF05402">
    <property type="entry name" value="PqqD"/>
    <property type="match status" value="1"/>
</dbReference>
<reference evidence="4 5" key="1">
    <citation type="submission" date="2016-03" db="EMBL/GenBank/DDBJ databases">
        <title>Comparative genomics of Rickettsiella.</title>
        <authorList>
            <person name="Chandler C."/>
            <person name="Wang Y."/>
        </authorList>
    </citation>
    <scope>NUCLEOTIDE SEQUENCE [LARGE SCALE GENOMIC DNA]</scope>
    <source>
        <strain evidence="4 5">RCFS May 2013</strain>
    </source>
</reference>
<comment type="subunit">
    <text evidence="2">Monomer. Interacts with PqqE.</text>
</comment>
<sequence length="95" mass="10394">MENQLSLDANIALAGGFRLQWEKSQACYVLLYPEGMVTLNTSAAEILKLCDGGRSISAIIAVLQSKYTQGAIIDLTEDTYHFLTEALQKGWLAVV</sequence>
<dbReference type="RefSeq" id="WP_071661873.1">
    <property type="nucleotide sequence ID" value="NZ_LUKY01000026.1"/>
</dbReference>
<accession>A0A1J8PM72</accession>
<proteinExistence type="predicted"/>
<dbReference type="InterPro" id="IPR041881">
    <property type="entry name" value="PqqD_sf"/>
</dbReference>
<dbReference type="STRING" id="1225476.A1D18_00520"/>
<evidence type="ECO:0000313" key="4">
    <source>
        <dbReference type="EMBL" id="OIZ96253.1"/>
    </source>
</evidence>
<dbReference type="NCBIfam" id="NF002535">
    <property type="entry name" value="PRK02079.1"/>
    <property type="match status" value="1"/>
</dbReference>
<dbReference type="Gene3D" id="1.10.10.1150">
    <property type="entry name" value="Coenzyme PQQ synthesis protein D (PqqD)"/>
    <property type="match status" value="1"/>
</dbReference>
<comment type="caution">
    <text evidence="4">The sequence shown here is derived from an EMBL/GenBank/DDBJ whole genome shotgun (WGS) entry which is preliminary data.</text>
</comment>
<dbReference type="InterPro" id="IPR022479">
    <property type="entry name" value="PqqD_bac"/>
</dbReference>
<dbReference type="UniPathway" id="UPA00539"/>
<protein>
    <submittedName>
        <fullName evidence="4">Coenzyme PQQ synthesis protein D</fullName>
    </submittedName>
</protein>
<evidence type="ECO:0000256" key="3">
    <source>
        <dbReference type="ARBA" id="ARBA00022905"/>
    </source>
</evidence>
<keyword evidence="5" id="KW-1185">Reference proteome</keyword>
<keyword evidence="3" id="KW-0884">PQQ biosynthesis</keyword>
<dbReference type="NCBIfam" id="TIGR03859">
    <property type="entry name" value="PQQ_PqqD"/>
    <property type="match status" value="1"/>
</dbReference>
<evidence type="ECO:0000256" key="2">
    <source>
        <dbReference type="ARBA" id="ARBA00011741"/>
    </source>
</evidence>
<dbReference type="Proteomes" id="UP000183924">
    <property type="component" value="Unassembled WGS sequence"/>
</dbReference>
<dbReference type="EMBL" id="LUKY01000026">
    <property type="protein sequence ID" value="OIZ96253.1"/>
    <property type="molecule type" value="Genomic_DNA"/>
</dbReference>
<evidence type="ECO:0000313" key="5">
    <source>
        <dbReference type="Proteomes" id="UP000183924"/>
    </source>
</evidence>
<evidence type="ECO:0000256" key="1">
    <source>
        <dbReference type="ARBA" id="ARBA00004886"/>
    </source>
</evidence>
<name>A0A1J8PM72_9COXI</name>
<gene>
    <name evidence="4" type="ORF">A1D18_00520</name>
</gene>
<dbReference type="OrthoDB" id="7356791at2"/>
<dbReference type="GO" id="GO:0018189">
    <property type="term" value="P:pyrroloquinoline quinone biosynthetic process"/>
    <property type="evidence" value="ECO:0007669"/>
    <property type="project" value="UniProtKB-UniPathway"/>
</dbReference>